<sequence length="258" mass="28450">MKLRTKLALVFGVIVLLFVGSGVYVYAAFNSSTPRDLGITYTEQDLTSGRAKGKIKYEVADANTPASQSLQLLGKNKVDTSFTSAEMTAIMNNKPGTYYPYKNVQVKFNADGSCEISGQIDKSRLSTYFATFDGPQEALDIIMKVLPDDPVFYGKARASLVDNKIAIAEPQKLEIGRIGIPLGPLLSWNNPFDTKAFAMDISSIISELSQYSNKKQILIDYTNQKLGEIQGFYAEDAHFEDNALLFKGTLPAREVTVR</sequence>
<evidence type="ECO:0000313" key="2">
    <source>
        <dbReference type="Proteomes" id="UP000751518"/>
    </source>
</evidence>
<comment type="caution">
    <text evidence="1">The sequence shown here is derived from an EMBL/GenBank/DDBJ whole genome shotgun (WGS) entry which is preliminary data.</text>
</comment>
<reference evidence="1" key="1">
    <citation type="submission" date="2020-04" db="EMBL/GenBank/DDBJ databases">
        <authorList>
            <person name="Zhang T."/>
        </authorList>
    </citation>
    <scope>NUCLEOTIDE SEQUENCE</scope>
    <source>
        <strain evidence="1">HKST-UBA03</strain>
    </source>
</reference>
<protein>
    <submittedName>
        <fullName evidence="1">Uncharacterized protein</fullName>
    </submittedName>
</protein>
<proteinExistence type="predicted"/>
<dbReference type="EMBL" id="JAGQKZ010000049">
    <property type="protein sequence ID" value="MCA9392406.1"/>
    <property type="molecule type" value="Genomic_DNA"/>
</dbReference>
<evidence type="ECO:0000313" key="1">
    <source>
        <dbReference type="EMBL" id="MCA9392406.1"/>
    </source>
</evidence>
<dbReference type="Proteomes" id="UP000751518">
    <property type="component" value="Unassembled WGS sequence"/>
</dbReference>
<organism evidence="1 2">
    <name type="scientific">candidate division WWE3 bacterium</name>
    <dbReference type="NCBI Taxonomy" id="2053526"/>
    <lineage>
        <taxon>Bacteria</taxon>
        <taxon>Katanobacteria</taxon>
    </lineage>
</organism>
<gene>
    <name evidence="1" type="ORF">KC614_04390</name>
</gene>
<reference evidence="1" key="2">
    <citation type="journal article" date="2021" name="Microbiome">
        <title>Successional dynamics and alternative stable states in a saline activated sludge microbial community over 9 years.</title>
        <authorList>
            <person name="Wang Y."/>
            <person name="Ye J."/>
            <person name="Ju F."/>
            <person name="Liu L."/>
            <person name="Boyd J.A."/>
            <person name="Deng Y."/>
            <person name="Parks D.H."/>
            <person name="Jiang X."/>
            <person name="Yin X."/>
            <person name="Woodcroft B.J."/>
            <person name="Tyson G.W."/>
            <person name="Hugenholtz P."/>
            <person name="Polz M.F."/>
            <person name="Zhang T."/>
        </authorList>
    </citation>
    <scope>NUCLEOTIDE SEQUENCE</scope>
    <source>
        <strain evidence="1">HKST-UBA03</strain>
    </source>
</reference>
<accession>A0A955LM46</accession>
<dbReference type="AlphaFoldDB" id="A0A955LM46"/>
<name>A0A955LM46_UNCKA</name>